<keyword evidence="1" id="KW-0812">Transmembrane</keyword>
<name>A0A3G4ZVY0_9VIRU</name>
<dbReference type="PROSITE" id="PS51257">
    <property type="entry name" value="PROKAR_LIPOPROTEIN"/>
    <property type="match status" value="1"/>
</dbReference>
<feature type="transmembrane region" description="Helical" evidence="1">
    <location>
        <begin position="20"/>
        <end position="43"/>
    </location>
</feature>
<proteinExistence type="predicted"/>
<evidence type="ECO:0000313" key="2">
    <source>
        <dbReference type="EMBL" id="AYV79036.1"/>
    </source>
</evidence>
<organism evidence="2">
    <name type="scientific">Faunusvirus sp</name>
    <dbReference type="NCBI Taxonomy" id="2487766"/>
    <lineage>
        <taxon>Viruses</taxon>
        <taxon>Varidnaviria</taxon>
        <taxon>Bamfordvirae</taxon>
        <taxon>Nucleocytoviricota</taxon>
        <taxon>Megaviricetes</taxon>
        <taxon>Imitervirales</taxon>
        <taxon>Mimiviridae</taxon>
    </lineage>
</organism>
<feature type="transmembrane region" description="Helical" evidence="1">
    <location>
        <begin position="49"/>
        <end position="71"/>
    </location>
</feature>
<reference evidence="2" key="1">
    <citation type="submission" date="2018-10" db="EMBL/GenBank/DDBJ databases">
        <title>Hidden diversity of soil giant viruses.</title>
        <authorList>
            <person name="Schulz F."/>
            <person name="Alteio L."/>
            <person name="Goudeau D."/>
            <person name="Ryan E.M."/>
            <person name="Malmstrom R.R."/>
            <person name="Blanchard J."/>
            <person name="Woyke T."/>
        </authorList>
    </citation>
    <scope>NUCLEOTIDE SEQUENCE</scope>
    <source>
        <strain evidence="2">FNV1</strain>
    </source>
</reference>
<accession>A0A3G4ZVY0</accession>
<evidence type="ECO:0000256" key="1">
    <source>
        <dbReference type="SAM" id="Phobius"/>
    </source>
</evidence>
<protein>
    <submittedName>
        <fullName evidence="2">Uncharacterized protein</fullName>
    </submittedName>
</protein>
<sequence length="97" mass="11418">MTRKNKLNISYNLKYIVNIYLTPVIIFISCMIIGCMTDVYIYHNLTHDTLYTLAMHTAIGSTILFSAIVLIECRAYIDDFNKNKYNVNKIMRVQRRM</sequence>
<keyword evidence="1" id="KW-1133">Transmembrane helix</keyword>
<keyword evidence="1" id="KW-0472">Membrane</keyword>
<dbReference type="EMBL" id="MK072132">
    <property type="protein sequence ID" value="AYV79036.1"/>
    <property type="molecule type" value="Genomic_DNA"/>
</dbReference>
<gene>
    <name evidence="2" type="ORF">Faunusvirus1_56</name>
</gene>